<dbReference type="CDD" id="cd00093">
    <property type="entry name" value="HTH_XRE"/>
    <property type="match status" value="1"/>
</dbReference>
<dbReference type="InterPro" id="IPR001387">
    <property type="entry name" value="Cro/C1-type_HTH"/>
</dbReference>
<organism>
    <name type="scientific">Physcomitrium patens</name>
    <name type="common">Spreading-leaved earth moss</name>
    <name type="synonym">Physcomitrella patens</name>
    <dbReference type="NCBI Taxonomy" id="3218"/>
    <lineage>
        <taxon>Eukaryota</taxon>
        <taxon>Viridiplantae</taxon>
        <taxon>Streptophyta</taxon>
        <taxon>Embryophyta</taxon>
        <taxon>Bryophyta</taxon>
        <taxon>Bryophytina</taxon>
        <taxon>Bryopsida</taxon>
        <taxon>Funariidae</taxon>
        <taxon>Funariales</taxon>
        <taxon>Funariaceae</taxon>
        <taxon>Physcomitrium</taxon>
    </lineage>
</organism>
<dbReference type="HOGENOM" id="CLU_066192_4_7_1"/>
<accession>A9U7Q0</accession>
<evidence type="ECO:0000313" key="2">
    <source>
        <dbReference type="EMBL" id="EDQ48303.1"/>
    </source>
</evidence>
<dbReference type="AlphaFoldDB" id="A9U7Q0"/>
<dbReference type="EMBL" id="DS546606">
    <property type="protein sequence ID" value="EDQ48303.1"/>
    <property type="molecule type" value="Genomic_DNA"/>
</dbReference>
<dbReference type="InterPro" id="IPR010982">
    <property type="entry name" value="Lambda_DNA-bd_dom_sf"/>
</dbReference>
<gene>
    <name evidence="2" type="ORF">PHYPADRAFT_104001</name>
</gene>
<sequence>MAAHRIKELRSTYRDSNGKKLSGYFIAQQLGITPQYFYDIEKGERNLSAENASKLADIFGVTVDYLLGKDDVLIERQKDSSLAGEESDMLDFPIEDLIRNNLSWKGRRLTDEQKEQFAKFVQAAADLLK</sequence>
<name>A9U7Q0_PHYPA</name>
<protein>
    <submittedName>
        <fullName evidence="2">Predicted protein</fullName>
    </submittedName>
</protein>
<evidence type="ECO:0000259" key="1">
    <source>
        <dbReference type="PROSITE" id="PS50943"/>
    </source>
</evidence>
<proteinExistence type="predicted"/>
<dbReference type="SUPFAM" id="SSF47413">
    <property type="entry name" value="lambda repressor-like DNA-binding domains"/>
    <property type="match status" value="1"/>
</dbReference>
<dbReference type="SMART" id="SM00530">
    <property type="entry name" value="HTH_XRE"/>
    <property type="match status" value="1"/>
</dbReference>
<reference evidence="2" key="1">
    <citation type="journal article" date="2008" name="Science">
        <title>The Physcomitrella genome reveals evolutionary insights into the conquest of land by plants.</title>
        <authorList>
            <person name="Rensing S."/>
            <person name="Lang D."/>
            <person name="Zimmer A."/>
            <person name="Terry A."/>
            <person name="Salamov A."/>
            <person name="Shapiro H."/>
            <person name="Nishiyama T."/>
            <person name="Perroud P.-F."/>
            <person name="Lindquist E."/>
            <person name="Kamisugi Y."/>
            <person name="Tanahashi T."/>
            <person name="Sakakibara K."/>
            <person name="Fujita T."/>
            <person name="Oishi K."/>
            <person name="Shin-I T."/>
            <person name="Kuroki Y."/>
            <person name="Toyoda A."/>
            <person name="Suzuki Y."/>
            <person name="Hashimoto A."/>
            <person name="Yamaguchi K."/>
            <person name="Sugano A."/>
            <person name="Kohara Y."/>
            <person name="Fujiyama A."/>
            <person name="Anterola A."/>
            <person name="Aoki S."/>
            <person name="Ashton N."/>
            <person name="Barbazuk W.B."/>
            <person name="Barker E."/>
            <person name="Bennetzen J."/>
            <person name="Bezanilla M."/>
            <person name="Blankenship R."/>
            <person name="Cho S.H."/>
            <person name="Dutcher S."/>
            <person name="Estelle M."/>
            <person name="Fawcett J.A."/>
            <person name="Gundlach H."/>
            <person name="Hanada K."/>
            <person name="Heyl A."/>
            <person name="Hicks K.A."/>
            <person name="Hugh J."/>
            <person name="Lohr M."/>
            <person name="Mayer K."/>
            <person name="Melkozernov A."/>
            <person name="Murata T."/>
            <person name="Nelson D."/>
            <person name="Pils B."/>
            <person name="Prigge M."/>
            <person name="Reiss B."/>
            <person name="Renner T."/>
            <person name="Rombauts S."/>
            <person name="Rushton P."/>
            <person name="Sanderfoot A."/>
            <person name="Schween G."/>
            <person name="Shiu S.-H."/>
            <person name="Stueber K."/>
            <person name="Theodoulou F.L."/>
            <person name="Tu H."/>
            <person name="Van de Peer Y."/>
            <person name="Verrier P.J."/>
            <person name="Waters E."/>
            <person name="Wood A."/>
            <person name="Yang L."/>
            <person name="Cove D."/>
            <person name="Cuming A."/>
            <person name="Hasebe M."/>
            <person name="Lucas S."/>
            <person name="Mishler D.B."/>
            <person name="Reski R."/>
            <person name="Grigoriev I."/>
            <person name="Quatrano R.S."/>
            <person name="Boore J.L."/>
        </authorList>
    </citation>
    <scope>NUCLEOTIDE SEQUENCE [LARGE SCALE GENOMIC DNA]</scope>
</reference>
<feature type="domain" description="HTH cro/C1-type" evidence="1">
    <location>
        <begin position="27"/>
        <end position="66"/>
    </location>
</feature>
<dbReference type="Gene3D" id="1.10.260.40">
    <property type="entry name" value="lambda repressor-like DNA-binding domains"/>
    <property type="match status" value="1"/>
</dbReference>
<dbReference type="Pfam" id="PF01381">
    <property type="entry name" value="HTH_3"/>
    <property type="match status" value="1"/>
</dbReference>
<dbReference type="PROSITE" id="PS50943">
    <property type="entry name" value="HTH_CROC1"/>
    <property type="match status" value="1"/>
</dbReference>
<dbReference type="GO" id="GO:0003677">
    <property type="term" value="F:DNA binding"/>
    <property type="evidence" value="ECO:0007669"/>
    <property type="project" value="InterPro"/>
</dbReference>